<keyword evidence="3" id="KW-1185">Reference proteome</keyword>
<organism evidence="2 3">
    <name type="scientific">Araneus ventricosus</name>
    <name type="common">Orbweaver spider</name>
    <name type="synonym">Epeira ventricosa</name>
    <dbReference type="NCBI Taxonomy" id="182803"/>
    <lineage>
        <taxon>Eukaryota</taxon>
        <taxon>Metazoa</taxon>
        <taxon>Ecdysozoa</taxon>
        <taxon>Arthropoda</taxon>
        <taxon>Chelicerata</taxon>
        <taxon>Arachnida</taxon>
        <taxon>Araneae</taxon>
        <taxon>Araneomorphae</taxon>
        <taxon>Entelegynae</taxon>
        <taxon>Araneoidea</taxon>
        <taxon>Araneidae</taxon>
        <taxon>Araneus</taxon>
    </lineage>
</organism>
<dbReference type="AlphaFoldDB" id="A0A4Y2LA90"/>
<gene>
    <name evidence="2" type="ORF">AVEN_135956_1</name>
</gene>
<reference evidence="2 3" key="1">
    <citation type="journal article" date="2019" name="Sci. Rep.">
        <title>Orb-weaving spider Araneus ventricosus genome elucidates the spidroin gene catalogue.</title>
        <authorList>
            <person name="Kono N."/>
            <person name="Nakamura H."/>
            <person name="Ohtoshi R."/>
            <person name="Moran D.A.P."/>
            <person name="Shinohara A."/>
            <person name="Yoshida Y."/>
            <person name="Fujiwara M."/>
            <person name="Mori M."/>
            <person name="Tomita M."/>
            <person name="Arakawa K."/>
        </authorList>
    </citation>
    <scope>NUCLEOTIDE SEQUENCE [LARGE SCALE GENOMIC DNA]</scope>
</reference>
<dbReference type="Proteomes" id="UP000499080">
    <property type="component" value="Unassembled WGS sequence"/>
</dbReference>
<comment type="caution">
    <text evidence="2">The sequence shown here is derived from an EMBL/GenBank/DDBJ whole genome shotgun (WGS) entry which is preliminary data.</text>
</comment>
<evidence type="ECO:0000313" key="2">
    <source>
        <dbReference type="EMBL" id="GBN10763.1"/>
    </source>
</evidence>
<dbReference type="EMBL" id="BGPR01005503">
    <property type="protein sequence ID" value="GBN10763.1"/>
    <property type="molecule type" value="Genomic_DNA"/>
</dbReference>
<feature type="compositionally biased region" description="Acidic residues" evidence="1">
    <location>
        <begin position="27"/>
        <end position="37"/>
    </location>
</feature>
<protein>
    <submittedName>
        <fullName evidence="2">Uncharacterized protein</fullName>
    </submittedName>
</protein>
<name>A0A4Y2LA90_ARAVE</name>
<evidence type="ECO:0000256" key="1">
    <source>
        <dbReference type="SAM" id="MobiDB-lite"/>
    </source>
</evidence>
<sequence length="86" mass="9521">MRPRKHSKLAQSNVDGSIDENIASIVDDQDPSDDEKEPSEYDRAEQEGVTSPKLSCIGITRVEGNNTPHARKRAVFPKVGKTFDIP</sequence>
<feature type="region of interest" description="Disordered" evidence="1">
    <location>
        <begin position="1"/>
        <end position="52"/>
    </location>
</feature>
<proteinExistence type="predicted"/>
<evidence type="ECO:0000313" key="3">
    <source>
        <dbReference type="Proteomes" id="UP000499080"/>
    </source>
</evidence>
<accession>A0A4Y2LA90</accession>